<dbReference type="Gene3D" id="1.20.1280.50">
    <property type="match status" value="1"/>
</dbReference>
<feature type="domain" description="F-box" evidence="1">
    <location>
        <begin position="5"/>
        <end position="54"/>
    </location>
</feature>
<name>A0AAV7FC60_ARIFI</name>
<accession>A0AAV7FC60</accession>
<reference evidence="2 3" key="1">
    <citation type="submission" date="2021-07" db="EMBL/GenBank/DDBJ databases">
        <title>The Aristolochia fimbriata genome: insights into angiosperm evolution, floral development and chemical biosynthesis.</title>
        <authorList>
            <person name="Jiao Y."/>
        </authorList>
    </citation>
    <scope>NUCLEOTIDE SEQUENCE [LARGE SCALE GENOMIC DNA]</scope>
    <source>
        <strain evidence="2">IBCAS-2021</strain>
        <tissue evidence="2">Leaf</tissue>
    </source>
</reference>
<dbReference type="InterPro" id="IPR001810">
    <property type="entry name" value="F-box_dom"/>
</dbReference>
<dbReference type="InterPro" id="IPR036047">
    <property type="entry name" value="F-box-like_dom_sf"/>
</dbReference>
<dbReference type="SUPFAM" id="SSF81383">
    <property type="entry name" value="F-box domain"/>
    <property type="match status" value="1"/>
</dbReference>
<dbReference type="InterPro" id="IPR017451">
    <property type="entry name" value="F-box-assoc_interact_dom"/>
</dbReference>
<keyword evidence="3" id="KW-1185">Reference proteome</keyword>
<protein>
    <recommendedName>
        <fullName evidence="1">F-box domain-containing protein</fullName>
    </recommendedName>
</protein>
<comment type="caution">
    <text evidence="2">The sequence shown here is derived from an EMBL/GenBank/DDBJ whole genome shotgun (WGS) entry which is preliminary data.</text>
</comment>
<dbReference type="Pfam" id="PF12937">
    <property type="entry name" value="F-box-like"/>
    <property type="match status" value="1"/>
</dbReference>
<dbReference type="InterPro" id="IPR013187">
    <property type="entry name" value="F-box-assoc_dom_typ3"/>
</dbReference>
<dbReference type="PROSITE" id="PS50181">
    <property type="entry name" value="FBOX"/>
    <property type="match status" value="1"/>
</dbReference>
<dbReference type="PANTHER" id="PTHR31672">
    <property type="entry name" value="BNACNNG10540D PROTEIN"/>
    <property type="match status" value="1"/>
</dbReference>
<organism evidence="2 3">
    <name type="scientific">Aristolochia fimbriata</name>
    <name type="common">White veined hardy Dutchman's pipe vine</name>
    <dbReference type="NCBI Taxonomy" id="158543"/>
    <lineage>
        <taxon>Eukaryota</taxon>
        <taxon>Viridiplantae</taxon>
        <taxon>Streptophyta</taxon>
        <taxon>Embryophyta</taxon>
        <taxon>Tracheophyta</taxon>
        <taxon>Spermatophyta</taxon>
        <taxon>Magnoliopsida</taxon>
        <taxon>Magnoliidae</taxon>
        <taxon>Piperales</taxon>
        <taxon>Aristolochiaceae</taxon>
        <taxon>Aristolochia</taxon>
    </lineage>
</organism>
<dbReference type="InterPro" id="IPR050796">
    <property type="entry name" value="SCF_F-box_component"/>
</dbReference>
<evidence type="ECO:0000313" key="3">
    <source>
        <dbReference type="Proteomes" id="UP000825729"/>
    </source>
</evidence>
<dbReference type="Proteomes" id="UP000825729">
    <property type="component" value="Unassembled WGS sequence"/>
</dbReference>
<evidence type="ECO:0000259" key="1">
    <source>
        <dbReference type="PROSITE" id="PS50181"/>
    </source>
</evidence>
<dbReference type="PANTHER" id="PTHR31672:SF2">
    <property type="entry name" value="F-BOX DOMAIN-CONTAINING PROTEIN"/>
    <property type="match status" value="1"/>
</dbReference>
<dbReference type="CDD" id="cd22157">
    <property type="entry name" value="F-box_AtFBW1-like"/>
    <property type="match status" value="1"/>
</dbReference>
<proteinExistence type="predicted"/>
<dbReference type="EMBL" id="JAINDJ010000002">
    <property type="protein sequence ID" value="KAG9457765.1"/>
    <property type="molecule type" value="Genomic_DNA"/>
</dbReference>
<evidence type="ECO:0000313" key="2">
    <source>
        <dbReference type="EMBL" id="KAG9457765.1"/>
    </source>
</evidence>
<dbReference type="Pfam" id="PF08268">
    <property type="entry name" value="FBA_3"/>
    <property type="match status" value="1"/>
</dbReference>
<dbReference type="SMART" id="SM00256">
    <property type="entry name" value="FBOX"/>
    <property type="match status" value="1"/>
</dbReference>
<gene>
    <name evidence="2" type="ORF">H6P81_002273</name>
</gene>
<dbReference type="NCBIfam" id="TIGR01640">
    <property type="entry name" value="F_box_assoc_1"/>
    <property type="match status" value="1"/>
</dbReference>
<dbReference type="AlphaFoldDB" id="A0AAV7FC60"/>
<sequence>MTSCGLPSWTFPDDVLIQILSRLPAKSILRCRAVCKHWRELTSSKYFIQLFNEISSNDQMILVETVILVDSTSSFVCIDKSSSISEFSLSFLNDRVKVRASCNGLLCCSSIPNRGVYYVCNPITRKFRTLYRATERPVSRFHPDAEATLVGLAVYPDYGRFKVVLADFYRPFGCRPFDSLLCHVFDSEASSWRRFYTTLNDEFTHMNKNQVVFANDSLHWLTKWSRYVLVLDLDNEAWSKIRLPHEIVNVLDTKIYLLELEGSLSVVQILKNYMITWILNSYVKEEWVVKDTVSLSCIEILVPTTFPISQTKDFVFLATHRQRWTRTITREIVFDENTVELRPNLDEVVHIRRNDLASKIHKVLDVDFKSEEALSFLEKKIDVICDEIGQFEPDYGTKMRMPQEIHVHPPDIAKTKGSGKRLKGGKEKAMEQTAKKLRLCHGCGARGEHDKRNCPKLRDIDSQFQDLKEILPLQTLTKKMSKEGARLNRTEAKRSCLARTAATAPTNMLMPHKIDKESAHLKMTMINLNESMLYAFHCLHETTFEWSFFSTLLLDEAHNEFTGISISRTSPQILVKWNIEEKEGHRGRSLRVDP</sequence>